<dbReference type="EnsemblProtists" id="HpaT814396">
    <property type="protein sequence ID" value="HpaP814396"/>
    <property type="gene ID" value="HpaG814396"/>
</dbReference>
<proteinExistence type="predicted"/>
<accession>M4C5M0</accession>
<evidence type="ECO:0000313" key="2">
    <source>
        <dbReference type="EnsemblProtists" id="HpaP814396"/>
    </source>
</evidence>
<dbReference type="InParanoid" id="M4C5M0"/>
<dbReference type="AlphaFoldDB" id="M4C5M0"/>
<dbReference type="VEuPathDB" id="FungiDB:HpaG814396"/>
<sequence>MGTHERARHSSSIRPRLLGDPGKYAPCLPLRGIAALSMTLPPAVRVSCEDPSSCHDVRLRTKLQIWKWTRKL</sequence>
<evidence type="ECO:0000256" key="1">
    <source>
        <dbReference type="SAM" id="MobiDB-lite"/>
    </source>
</evidence>
<evidence type="ECO:0000313" key="3">
    <source>
        <dbReference type="Proteomes" id="UP000011713"/>
    </source>
</evidence>
<protein>
    <submittedName>
        <fullName evidence="2">Uncharacterized protein</fullName>
    </submittedName>
</protein>
<reference evidence="3" key="1">
    <citation type="journal article" date="2010" name="Science">
        <title>Signatures of adaptation to obligate biotrophy in the Hyaloperonospora arabidopsidis genome.</title>
        <authorList>
            <person name="Baxter L."/>
            <person name="Tripathy S."/>
            <person name="Ishaque N."/>
            <person name="Boot N."/>
            <person name="Cabral A."/>
            <person name="Kemen E."/>
            <person name="Thines M."/>
            <person name="Ah-Fong A."/>
            <person name="Anderson R."/>
            <person name="Badejoko W."/>
            <person name="Bittner-Eddy P."/>
            <person name="Boore J.L."/>
            <person name="Chibucos M.C."/>
            <person name="Coates M."/>
            <person name="Dehal P."/>
            <person name="Delehaunty K."/>
            <person name="Dong S."/>
            <person name="Downton P."/>
            <person name="Dumas B."/>
            <person name="Fabro G."/>
            <person name="Fronick C."/>
            <person name="Fuerstenberg S.I."/>
            <person name="Fulton L."/>
            <person name="Gaulin E."/>
            <person name="Govers F."/>
            <person name="Hughes L."/>
            <person name="Humphray S."/>
            <person name="Jiang R.H."/>
            <person name="Judelson H."/>
            <person name="Kamoun S."/>
            <person name="Kyung K."/>
            <person name="Meijer H."/>
            <person name="Minx P."/>
            <person name="Morris P."/>
            <person name="Nelson J."/>
            <person name="Phuntumart V."/>
            <person name="Qutob D."/>
            <person name="Rehmany A."/>
            <person name="Rougon-Cardoso A."/>
            <person name="Ryden P."/>
            <person name="Torto-Alalibo T."/>
            <person name="Studholme D."/>
            <person name="Wang Y."/>
            <person name="Win J."/>
            <person name="Wood J."/>
            <person name="Clifton S.W."/>
            <person name="Rogers J."/>
            <person name="Van den Ackerveken G."/>
            <person name="Jones J.D."/>
            <person name="McDowell J.M."/>
            <person name="Beynon J."/>
            <person name="Tyler B.M."/>
        </authorList>
    </citation>
    <scope>NUCLEOTIDE SEQUENCE [LARGE SCALE GENOMIC DNA]</scope>
    <source>
        <strain evidence="3">Emoy2</strain>
    </source>
</reference>
<feature type="region of interest" description="Disordered" evidence="1">
    <location>
        <begin position="1"/>
        <end position="20"/>
    </location>
</feature>
<name>M4C5M0_HYAAE</name>
<feature type="compositionally biased region" description="Basic residues" evidence="1">
    <location>
        <begin position="1"/>
        <end position="11"/>
    </location>
</feature>
<dbReference type="Proteomes" id="UP000011713">
    <property type="component" value="Unassembled WGS sequence"/>
</dbReference>
<keyword evidence="3" id="KW-1185">Reference proteome</keyword>
<dbReference type="HOGENOM" id="CLU_2727648_0_0_1"/>
<dbReference type="EMBL" id="JH598396">
    <property type="status" value="NOT_ANNOTATED_CDS"/>
    <property type="molecule type" value="Genomic_DNA"/>
</dbReference>
<reference evidence="2" key="2">
    <citation type="submission" date="2015-06" db="UniProtKB">
        <authorList>
            <consortium name="EnsemblProtists"/>
        </authorList>
    </citation>
    <scope>IDENTIFICATION</scope>
    <source>
        <strain evidence="2">Emoy2</strain>
    </source>
</reference>
<organism evidence="2 3">
    <name type="scientific">Hyaloperonospora arabidopsidis (strain Emoy2)</name>
    <name type="common">Downy mildew agent</name>
    <name type="synonym">Peronospora arabidopsidis</name>
    <dbReference type="NCBI Taxonomy" id="559515"/>
    <lineage>
        <taxon>Eukaryota</taxon>
        <taxon>Sar</taxon>
        <taxon>Stramenopiles</taxon>
        <taxon>Oomycota</taxon>
        <taxon>Peronosporomycetes</taxon>
        <taxon>Peronosporales</taxon>
        <taxon>Peronosporaceae</taxon>
        <taxon>Hyaloperonospora</taxon>
    </lineage>
</organism>